<dbReference type="CDD" id="cd08417">
    <property type="entry name" value="PBP2_Nitroaromatics_like"/>
    <property type="match status" value="1"/>
</dbReference>
<dbReference type="SUPFAM" id="SSF46785">
    <property type="entry name" value="Winged helix' DNA-binding domain"/>
    <property type="match status" value="1"/>
</dbReference>
<dbReference type="Pfam" id="PF00126">
    <property type="entry name" value="HTH_1"/>
    <property type="match status" value="1"/>
</dbReference>
<protein>
    <submittedName>
        <fullName evidence="6">LysR family transcriptional regulator</fullName>
    </submittedName>
</protein>
<dbReference type="GO" id="GO:0003700">
    <property type="term" value="F:DNA-binding transcription factor activity"/>
    <property type="evidence" value="ECO:0007669"/>
    <property type="project" value="InterPro"/>
</dbReference>
<dbReference type="InterPro" id="IPR036390">
    <property type="entry name" value="WH_DNA-bd_sf"/>
</dbReference>
<dbReference type="PANTHER" id="PTHR30118:SF6">
    <property type="entry name" value="HTH-TYPE TRANSCRIPTIONAL REGULATOR LEUO"/>
    <property type="match status" value="1"/>
</dbReference>
<evidence type="ECO:0000313" key="7">
    <source>
        <dbReference type="Proteomes" id="UP000510621"/>
    </source>
</evidence>
<proteinExistence type="inferred from homology"/>
<dbReference type="Gene3D" id="3.40.190.10">
    <property type="entry name" value="Periplasmic binding protein-like II"/>
    <property type="match status" value="2"/>
</dbReference>
<keyword evidence="3" id="KW-0238">DNA-binding</keyword>
<dbReference type="GO" id="GO:0003677">
    <property type="term" value="F:DNA binding"/>
    <property type="evidence" value="ECO:0007669"/>
    <property type="project" value="UniProtKB-KW"/>
</dbReference>
<feature type="domain" description="HTH lysR-type" evidence="5">
    <location>
        <begin position="9"/>
        <end position="67"/>
    </location>
</feature>
<evidence type="ECO:0000259" key="5">
    <source>
        <dbReference type="PROSITE" id="PS50931"/>
    </source>
</evidence>
<sequence>MRENDYLALDGHSMHIFLTVLEQGSIASAADKLGITKTVIGNNLTKLRSVFQDPLFVRTGGQEIVATARAEHLAEGIRSVLSGMRQLTVEQDFKPKQASLRFTVGTNDFQRDLVLPELYRQVSNETKEFSLRTIIDEYPSVELLRTGKADLLLSPVAPEADILYKRLFIDQSCCFFDSSAREQPRTLADFRQARYIGLNLVDGQRAAPISAPISRELEQQVAIRVPNFSDMASFMRGSDLLALAPGMLRLGALSAFKAIKTPFTLPSIFIFMLWHKRHQGDVAHQWVRSQLESAVGNVMQRVKLAEI</sequence>
<evidence type="ECO:0000256" key="2">
    <source>
        <dbReference type="ARBA" id="ARBA00023015"/>
    </source>
</evidence>
<evidence type="ECO:0000256" key="3">
    <source>
        <dbReference type="ARBA" id="ARBA00023125"/>
    </source>
</evidence>
<dbReference type="SUPFAM" id="SSF53850">
    <property type="entry name" value="Periplasmic binding protein-like II"/>
    <property type="match status" value="1"/>
</dbReference>
<dbReference type="EMBL" id="CP059265">
    <property type="protein sequence ID" value="QLQ33388.1"/>
    <property type="molecule type" value="Genomic_DNA"/>
</dbReference>
<dbReference type="AlphaFoldDB" id="A0A7L6AWM2"/>
<dbReference type="InterPro" id="IPR050389">
    <property type="entry name" value="LysR-type_TF"/>
</dbReference>
<dbReference type="InterPro" id="IPR036388">
    <property type="entry name" value="WH-like_DNA-bd_sf"/>
</dbReference>
<dbReference type="KEGG" id="this:HZT40_19285"/>
<keyword evidence="4" id="KW-0804">Transcription</keyword>
<accession>A0A7L6AWM2</accession>
<dbReference type="InterPro" id="IPR037402">
    <property type="entry name" value="YidZ_PBP2"/>
</dbReference>
<reference evidence="6" key="1">
    <citation type="submission" date="2020-06" db="EMBL/GenBank/DDBJ databases">
        <title>Analysis procedures for assessing recovery of high quality, complete, closed genomes from Nanopore long read metagenome sequencing.</title>
        <authorList>
            <person name="Bessarab I."/>
            <person name="Arumugam K."/>
            <person name="Haryono M."/>
            <person name="Liu X."/>
            <person name="Roy S."/>
            <person name="Zuniga-Montanez R.E."/>
            <person name="Qiu G."/>
            <person name="Drautz-Moses D.I."/>
            <person name="Law Y.Y."/>
            <person name="Wuertz S."/>
            <person name="Lauro F.M."/>
            <person name="Huson D.H."/>
            <person name="Williams R.B."/>
        </authorList>
    </citation>
    <scope>NUCLEOTIDE SEQUENCE [LARGE SCALE GENOMIC DNA]</scope>
    <source>
        <strain evidence="6">SSD2</strain>
    </source>
</reference>
<dbReference type="InterPro" id="IPR000847">
    <property type="entry name" value="LysR_HTH_N"/>
</dbReference>
<dbReference type="PANTHER" id="PTHR30118">
    <property type="entry name" value="HTH-TYPE TRANSCRIPTIONAL REGULATOR LEUO-RELATED"/>
    <property type="match status" value="1"/>
</dbReference>
<dbReference type="Proteomes" id="UP000510621">
    <property type="component" value="Chromosome"/>
</dbReference>
<name>A0A7L6AWM2_9GAMM</name>
<evidence type="ECO:0000256" key="1">
    <source>
        <dbReference type="ARBA" id="ARBA00009437"/>
    </source>
</evidence>
<dbReference type="InterPro" id="IPR005119">
    <property type="entry name" value="LysR_subst-bd"/>
</dbReference>
<evidence type="ECO:0000256" key="4">
    <source>
        <dbReference type="ARBA" id="ARBA00023163"/>
    </source>
</evidence>
<dbReference type="PROSITE" id="PS50931">
    <property type="entry name" value="HTH_LYSR"/>
    <property type="match status" value="1"/>
</dbReference>
<dbReference type="Pfam" id="PF03466">
    <property type="entry name" value="LysR_substrate"/>
    <property type="match status" value="1"/>
</dbReference>
<keyword evidence="7" id="KW-1185">Reference proteome</keyword>
<organism evidence="6 7">
    <name type="scientific">Candidatus Thiothrix singaporensis</name>
    <dbReference type="NCBI Taxonomy" id="2799669"/>
    <lineage>
        <taxon>Bacteria</taxon>
        <taxon>Pseudomonadati</taxon>
        <taxon>Pseudomonadota</taxon>
        <taxon>Gammaproteobacteria</taxon>
        <taxon>Thiotrichales</taxon>
        <taxon>Thiotrichaceae</taxon>
        <taxon>Thiothrix</taxon>
    </lineage>
</organism>
<evidence type="ECO:0000313" key="6">
    <source>
        <dbReference type="EMBL" id="QLQ33388.1"/>
    </source>
</evidence>
<comment type="similarity">
    <text evidence="1">Belongs to the LysR transcriptional regulatory family.</text>
</comment>
<gene>
    <name evidence="6" type="ORF">HZT40_19285</name>
</gene>
<dbReference type="Gene3D" id="1.10.10.10">
    <property type="entry name" value="Winged helix-like DNA-binding domain superfamily/Winged helix DNA-binding domain"/>
    <property type="match status" value="1"/>
</dbReference>
<keyword evidence="2" id="KW-0805">Transcription regulation</keyword>